<name>A0A5E4ZKG7_9BURK</name>
<keyword evidence="5" id="KW-1185">Reference proteome</keyword>
<evidence type="ECO:0000313" key="4">
    <source>
        <dbReference type="EMBL" id="VVE61839.1"/>
    </source>
</evidence>
<dbReference type="Gene3D" id="3.20.20.70">
    <property type="entry name" value="Aldolase class I"/>
    <property type="match status" value="1"/>
</dbReference>
<dbReference type="PANTHER" id="PTHR43656">
    <property type="entry name" value="BINDING OXIDOREDUCTASE, PUTATIVE (AFU_ORTHOLOGUE AFUA_2G08260)-RELATED"/>
    <property type="match status" value="1"/>
</dbReference>
<dbReference type="PANTHER" id="PTHR43656:SF2">
    <property type="entry name" value="BINDING OXIDOREDUCTASE, PUTATIVE (AFU_ORTHOLOGUE AFUA_2G08260)-RELATED"/>
    <property type="match status" value="1"/>
</dbReference>
<sequence length="431" mass="46396">MTSMPPSPSTPAAVLTLPQATTLFTPLTLPNGASIPNRIAKAAMEENMADADHAPSDELIRLYDAWARGGAGLIITGNVMIDARAMTGPGGVVLEDAEHLPRFRQWAQTARQNGAQVWMQLNHPGRQMLSALGQQTVAPSAVALDLGKLSKRFAVPREMTEADIADVVERFARSARLAEQSGFTGVEVHAAHGYLLSQFLSPLTNQRGDRWGGSLENRARLLLDVVRAVRGVVASDFAVAVKLNSADFQRGGFGPDDARRVVEMLGSLGVDLVELSGGSYEAPAMQGEARDGRTLAREAYFLEFARETVAVARMPLMVTGGIRRRAVAEEVVASGTAMVGMATALSIEPGLPNQWRTGQTSAPKLRPIQWKNKALGSLANMAVVKFQLKRLSAGRATDPEVSPLRALIAQQLGAACQTRRYRQWMARSVPQ</sequence>
<dbReference type="GO" id="GO:0010181">
    <property type="term" value="F:FMN binding"/>
    <property type="evidence" value="ECO:0007669"/>
    <property type="project" value="InterPro"/>
</dbReference>
<accession>A0A5E4ZKG7</accession>
<keyword evidence="2" id="KW-0560">Oxidoreductase</keyword>
<evidence type="ECO:0000259" key="3">
    <source>
        <dbReference type="Pfam" id="PF00724"/>
    </source>
</evidence>
<gene>
    <name evidence="4" type="ORF">PCA31118_00799</name>
</gene>
<dbReference type="GO" id="GO:0016491">
    <property type="term" value="F:oxidoreductase activity"/>
    <property type="evidence" value="ECO:0007669"/>
    <property type="project" value="UniProtKB-KW"/>
</dbReference>
<proteinExistence type="predicted"/>
<feature type="domain" description="NADH:flavin oxidoreductase/NADH oxidase N-terminal" evidence="3">
    <location>
        <begin position="23"/>
        <end position="356"/>
    </location>
</feature>
<dbReference type="InterPro" id="IPR051799">
    <property type="entry name" value="NADH_flavin_oxidoreductase"/>
</dbReference>
<dbReference type="EMBL" id="CABPSQ010000001">
    <property type="protein sequence ID" value="VVE61839.1"/>
    <property type="molecule type" value="Genomic_DNA"/>
</dbReference>
<dbReference type="CDD" id="cd04733">
    <property type="entry name" value="OYE_like_2_FMN"/>
    <property type="match status" value="1"/>
</dbReference>
<organism evidence="4 5">
    <name type="scientific">Pandoraea captiosa</name>
    <dbReference type="NCBI Taxonomy" id="2508302"/>
    <lineage>
        <taxon>Bacteria</taxon>
        <taxon>Pseudomonadati</taxon>
        <taxon>Pseudomonadota</taxon>
        <taxon>Betaproteobacteria</taxon>
        <taxon>Burkholderiales</taxon>
        <taxon>Burkholderiaceae</taxon>
        <taxon>Pandoraea</taxon>
    </lineage>
</organism>
<evidence type="ECO:0000313" key="5">
    <source>
        <dbReference type="Proteomes" id="UP000414136"/>
    </source>
</evidence>
<dbReference type="AlphaFoldDB" id="A0A5E4ZKG7"/>
<protein>
    <submittedName>
        <fullName evidence="4">2,4-dienoyl-CoA reductase</fullName>
    </submittedName>
</protein>
<evidence type="ECO:0000256" key="1">
    <source>
        <dbReference type="ARBA" id="ARBA00022630"/>
    </source>
</evidence>
<keyword evidence="1" id="KW-0285">Flavoprotein</keyword>
<dbReference type="Proteomes" id="UP000414136">
    <property type="component" value="Unassembled WGS sequence"/>
</dbReference>
<dbReference type="SUPFAM" id="SSF51395">
    <property type="entry name" value="FMN-linked oxidoreductases"/>
    <property type="match status" value="1"/>
</dbReference>
<dbReference type="InterPro" id="IPR001155">
    <property type="entry name" value="OxRdtase_FMN_N"/>
</dbReference>
<evidence type="ECO:0000256" key="2">
    <source>
        <dbReference type="ARBA" id="ARBA00023002"/>
    </source>
</evidence>
<dbReference type="Pfam" id="PF00724">
    <property type="entry name" value="Oxidored_FMN"/>
    <property type="match status" value="1"/>
</dbReference>
<dbReference type="InterPro" id="IPR013785">
    <property type="entry name" value="Aldolase_TIM"/>
</dbReference>
<reference evidence="4 5" key="1">
    <citation type="submission" date="2019-08" db="EMBL/GenBank/DDBJ databases">
        <authorList>
            <person name="Peeters C."/>
        </authorList>
    </citation>
    <scope>NUCLEOTIDE SEQUENCE [LARGE SCALE GENOMIC DNA]</scope>
    <source>
        <strain evidence="4 5">LMG 31118</strain>
    </source>
</reference>